<dbReference type="SUPFAM" id="SSF50249">
    <property type="entry name" value="Nucleic acid-binding proteins"/>
    <property type="match status" value="1"/>
</dbReference>
<organism evidence="3 4">
    <name type="scientific">Candidatus Solincola sediminis</name>
    <dbReference type="NCBI Taxonomy" id="1797199"/>
    <lineage>
        <taxon>Bacteria</taxon>
        <taxon>Bacillati</taxon>
        <taxon>Actinomycetota</taxon>
        <taxon>Candidatus Geothermincolia</taxon>
        <taxon>Candidatus Geothermincolales</taxon>
        <taxon>Candidatus Geothermincolaceae</taxon>
        <taxon>Candidatus Solincola</taxon>
    </lineage>
</organism>
<dbReference type="InterPro" id="IPR002878">
    <property type="entry name" value="ChsH2_C"/>
</dbReference>
<dbReference type="AlphaFoldDB" id="A0A1F2WRC2"/>
<proteinExistence type="predicted"/>
<dbReference type="Pfam" id="PF12172">
    <property type="entry name" value="zf-ChsH2"/>
    <property type="match status" value="1"/>
</dbReference>
<evidence type="ECO:0000313" key="4">
    <source>
        <dbReference type="Proteomes" id="UP000177876"/>
    </source>
</evidence>
<dbReference type="Gene3D" id="6.10.30.10">
    <property type="match status" value="1"/>
</dbReference>
<evidence type="ECO:0008006" key="5">
    <source>
        <dbReference type="Google" id="ProtNLM"/>
    </source>
</evidence>
<dbReference type="InterPro" id="IPR012340">
    <property type="entry name" value="NA-bd_OB-fold"/>
</dbReference>
<accession>A0A1F2WRC2</accession>
<feature type="domain" description="ChsH2 C-terminal OB-fold" evidence="1">
    <location>
        <begin position="70"/>
        <end position="135"/>
    </location>
</feature>
<evidence type="ECO:0000259" key="1">
    <source>
        <dbReference type="Pfam" id="PF01796"/>
    </source>
</evidence>
<dbReference type="EMBL" id="MELK01000016">
    <property type="protein sequence ID" value="OFW59385.1"/>
    <property type="molecule type" value="Genomic_DNA"/>
</dbReference>
<name>A0A1F2WRC2_9ACTN</name>
<dbReference type="PANTHER" id="PTHR34075">
    <property type="entry name" value="BLR3430 PROTEIN"/>
    <property type="match status" value="1"/>
</dbReference>
<comment type="caution">
    <text evidence="3">The sequence shown here is derived from an EMBL/GenBank/DDBJ whole genome shotgun (WGS) entry which is preliminary data.</text>
</comment>
<dbReference type="PANTHER" id="PTHR34075:SF4">
    <property type="entry name" value="DUF35 DOMAIN-CONTAINING PROTEIN"/>
    <property type="match status" value="1"/>
</dbReference>
<dbReference type="STRING" id="1797197.A2Y75_11175"/>
<evidence type="ECO:0000259" key="2">
    <source>
        <dbReference type="Pfam" id="PF12172"/>
    </source>
</evidence>
<evidence type="ECO:0000313" key="3">
    <source>
        <dbReference type="EMBL" id="OFW59385.1"/>
    </source>
</evidence>
<dbReference type="InterPro" id="IPR022002">
    <property type="entry name" value="ChsH2_Znr"/>
</dbReference>
<reference evidence="3 4" key="1">
    <citation type="journal article" date="2016" name="Nat. Commun.">
        <title>Thousands of microbial genomes shed light on interconnected biogeochemical processes in an aquifer system.</title>
        <authorList>
            <person name="Anantharaman K."/>
            <person name="Brown C.T."/>
            <person name="Hug L.A."/>
            <person name="Sharon I."/>
            <person name="Castelle C.J."/>
            <person name="Probst A.J."/>
            <person name="Thomas B.C."/>
            <person name="Singh A."/>
            <person name="Wilkins M.J."/>
            <person name="Karaoz U."/>
            <person name="Brodie E.L."/>
            <person name="Williams K.H."/>
            <person name="Hubbard S.S."/>
            <person name="Banfield J.F."/>
        </authorList>
    </citation>
    <scope>NUCLEOTIDE SEQUENCE [LARGE SCALE GENOMIC DNA]</scope>
</reference>
<feature type="domain" description="ChsH2 rubredoxin-like zinc ribbon" evidence="2">
    <location>
        <begin position="33"/>
        <end position="66"/>
    </location>
</feature>
<dbReference type="Proteomes" id="UP000177876">
    <property type="component" value="Unassembled WGS sequence"/>
</dbReference>
<dbReference type="InterPro" id="IPR052513">
    <property type="entry name" value="Thioester_dehydratase-like"/>
</dbReference>
<sequence>MKSGEGLKNVKRMSVPFAPVFNWSVGNWMEQFFDGLKQKKILASKCAACGRVYLPPRMICERCFDKTEEWVELPETGTVETYTMAHVGVADNGELEDLPEPQIIAMVKHDGADTCMAVRVDAQDCNVGLRVKAVWNAEPDGVLDALSAYRALD</sequence>
<gene>
    <name evidence="3" type="ORF">A2Y75_11175</name>
</gene>
<protein>
    <recommendedName>
        <fullName evidence="5">Zn-ribbon domain-containing OB-fold protein</fullName>
    </recommendedName>
</protein>
<dbReference type="Pfam" id="PF01796">
    <property type="entry name" value="OB_ChsH2_C"/>
    <property type="match status" value="1"/>
</dbReference>